<reference evidence="1 2" key="1">
    <citation type="journal article" date="2016" name="Nat. Commun.">
        <title>Thousands of microbial genomes shed light on interconnected biogeochemical processes in an aquifer system.</title>
        <authorList>
            <person name="Anantharaman K."/>
            <person name="Brown C.T."/>
            <person name="Hug L.A."/>
            <person name="Sharon I."/>
            <person name="Castelle C.J."/>
            <person name="Probst A.J."/>
            <person name="Thomas B.C."/>
            <person name="Singh A."/>
            <person name="Wilkins M.J."/>
            <person name="Karaoz U."/>
            <person name="Brodie E.L."/>
            <person name="Williams K.H."/>
            <person name="Hubbard S.S."/>
            <person name="Banfield J.F."/>
        </authorList>
    </citation>
    <scope>NUCLEOTIDE SEQUENCE [LARGE SCALE GENOMIC DNA]</scope>
</reference>
<organism evidence="1 2">
    <name type="scientific">Candidatus Kerfeldbacteria bacterium RIFCSPHIGHO2_02_FULL_42_14</name>
    <dbReference type="NCBI Taxonomy" id="1798540"/>
    <lineage>
        <taxon>Bacteria</taxon>
        <taxon>Candidatus Kerfeldiibacteriota</taxon>
    </lineage>
</organism>
<dbReference type="CDD" id="cd22784">
    <property type="entry name" value="DPBB_MltA_YuiC-like"/>
    <property type="match status" value="1"/>
</dbReference>
<sequence length="174" mass="19449">MIGDIPIASSTSLPLSLFFSFLMQLSSIGGSETNKPETQKVSEVSLIQEYREAVDLISYGPAIPVTPLPKEPEPPQPKQLLRVWATAYCSHPAYTDSSPFITASGQHVAPEIIAANFLRFNTEVAFPELRGFEKKKFIVGDRMNPRFWHAVDLWFPTCNEARQFGRKATTVAIY</sequence>
<protein>
    <recommendedName>
        <fullName evidence="3">3D domain-containing protein</fullName>
    </recommendedName>
</protein>
<dbReference type="AlphaFoldDB" id="A0A1G2ATN3"/>
<proteinExistence type="predicted"/>
<evidence type="ECO:0000313" key="2">
    <source>
        <dbReference type="Proteomes" id="UP000177165"/>
    </source>
</evidence>
<accession>A0A1G2ATN3</accession>
<gene>
    <name evidence="1" type="ORF">A3B74_05215</name>
</gene>
<evidence type="ECO:0008006" key="3">
    <source>
        <dbReference type="Google" id="ProtNLM"/>
    </source>
</evidence>
<dbReference type="Proteomes" id="UP000177165">
    <property type="component" value="Unassembled WGS sequence"/>
</dbReference>
<evidence type="ECO:0000313" key="1">
    <source>
        <dbReference type="EMBL" id="OGY80025.1"/>
    </source>
</evidence>
<dbReference type="EMBL" id="MHKB01000002">
    <property type="protein sequence ID" value="OGY80025.1"/>
    <property type="molecule type" value="Genomic_DNA"/>
</dbReference>
<name>A0A1G2ATN3_9BACT</name>
<comment type="caution">
    <text evidence="1">The sequence shown here is derived from an EMBL/GenBank/DDBJ whole genome shotgun (WGS) entry which is preliminary data.</text>
</comment>